<dbReference type="Gene3D" id="2.20.100.10">
    <property type="entry name" value="Thrombospondin type-1 (TSP1) repeat"/>
    <property type="match status" value="7"/>
</dbReference>
<dbReference type="SUPFAM" id="SSF53300">
    <property type="entry name" value="vWA-like"/>
    <property type="match status" value="29"/>
</dbReference>
<reference evidence="4 5" key="1">
    <citation type="submission" date="2022-05" db="EMBL/GenBank/DDBJ databases">
        <authorList>
            <consortium name="Genoscope - CEA"/>
            <person name="William W."/>
        </authorList>
    </citation>
    <scope>NUCLEOTIDE SEQUENCE [LARGE SCALE GENOMIC DNA]</scope>
</reference>
<feature type="domain" description="VWFA" evidence="3">
    <location>
        <begin position="615"/>
        <end position="802"/>
    </location>
</feature>
<dbReference type="SMART" id="SM00327">
    <property type="entry name" value="VWA"/>
    <property type="match status" value="29"/>
</dbReference>
<dbReference type="InterPro" id="IPR036465">
    <property type="entry name" value="vWFA_dom_sf"/>
</dbReference>
<evidence type="ECO:0000259" key="3">
    <source>
        <dbReference type="PROSITE" id="PS50234"/>
    </source>
</evidence>
<feature type="domain" description="VWFA" evidence="3">
    <location>
        <begin position="2532"/>
        <end position="2709"/>
    </location>
</feature>
<dbReference type="InterPro" id="IPR002035">
    <property type="entry name" value="VWF_A"/>
</dbReference>
<dbReference type="CDD" id="cd01450">
    <property type="entry name" value="vWFA_subfamily_ECM"/>
    <property type="match status" value="16"/>
</dbReference>
<feature type="domain" description="VWFA" evidence="3">
    <location>
        <begin position="5238"/>
        <end position="5414"/>
    </location>
</feature>
<dbReference type="SMART" id="SM00209">
    <property type="entry name" value="TSP1"/>
    <property type="match status" value="7"/>
</dbReference>
<feature type="domain" description="VWFA" evidence="3">
    <location>
        <begin position="234"/>
        <end position="411"/>
    </location>
</feature>
<feature type="region of interest" description="Disordered" evidence="1">
    <location>
        <begin position="6196"/>
        <end position="6216"/>
    </location>
</feature>
<dbReference type="PRINTS" id="PR00453">
    <property type="entry name" value="VWFADOMAIN"/>
</dbReference>
<feature type="domain" description="VWFA" evidence="3">
    <location>
        <begin position="4656"/>
        <end position="4836"/>
    </location>
</feature>
<feature type="chain" id="PRO_5045079383" description="VWFA domain-containing protein" evidence="2">
    <location>
        <begin position="24"/>
        <end position="6216"/>
    </location>
</feature>
<dbReference type="EMBL" id="CALNXK010000084">
    <property type="protein sequence ID" value="CAH3148641.1"/>
    <property type="molecule type" value="Genomic_DNA"/>
</dbReference>
<keyword evidence="2" id="KW-0732">Signal</keyword>
<dbReference type="InterPro" id="IPR036383">
    <property type="entry name" value="TSP1_rpt_sf"/>
</dbReference>
<evidence type="ECO:0000313" key="5">
    <source>
        <dbReference type="Proteomes" id="UP001159405"/>
    </source>
</evidence>
<organism evidence="4 5">
    <name type="scientific">Porites lobata</name>
    <dbReference type="NCBI Taxonomy" id="104759"/>
    <lineage>
        <taxon>Eukaryota</taxon>
        <taxon>Metazoa</taxon>
        <taxon>Cnidaria</taxon>
        <taxon>Anthozoa</taxon>
        <taxon>Hexacorallia</taxon>
        <taxon>Scleractinia</taxon>
        <taxon>Fungiina</taxon>
        <taxon>Poritidae</taxon>
        <taxon>Porites</taxon>
    </lineage>
</organism>
<feature type="domain" description="VWFA" evidence="3">
    <location>
        <begin position="2341"/>
        <end position="2518"/>
    </location>
</feature>
<feature type="domain" description="VWFA" evidence="3">
    <location>
        <begin position="3881"/>
        <end position="4060"/>
    </location>
</feature>
<keyword evidence="5" id="KW-1185">Reference proteome</keyword>
<evidence type="ECO:0000256" key="2">
    <source>
        <dbReference type="SAM" id="SignalP"/>
    </source>
</evidence>
<feature type="domain" description="VWFA" evidence="3">
    <location>
        <begin position="4850"/>
        <end position="5026"/>
    </location>
</feature>
<feature type="domain" description="VWFA" evidence="3">
    <location>
        <begin position="39"/>
        <end position="215"/>
    </location>
</feature>
<accession>A0ABN8PTW0</accession>
<feature type="domain" description="VWFA" evidence="3">
    <location>
        <begin position="3489"/>
        <end position="3665"/>
    </location>
</feature>
<feature type="domain" description="VWFA" evidence="3">
    <location>
        <begin position="4075"/>
        <end position="4251"/>
    </location>
</feature>
<dbReference type="InterPro" id="IPR050525">
    <property type="entry name" value="ECM_Assembly_Org"/>
</dbReference>
<feature type="domain" description="VWFA" evidence="3">
    <location>
        <begin position="5044"/>
        <end position="5220"/>
    </location>
</feature>
<feature type="domain" description="VWFA" evidence="3">
    <location>
        <begin position="3683"/>
        <end position="3861"/>
    </location>
</feature>
<feature type="domain" description="VWFA" evidence="3">
    <location>
        <begin position="2150"/>
        <end position="2327"/>
    </location>
</feature>
<name>A0ABN8PTW0_9CNID</name>
<evidence type="ECO:0000256" key="1">
    <source>
        <dbReference type="SAM" id="MobiDB-lite"/>
    </source>
</evidence>
<dbReference type="Pfam" id="PF00092">
    <property type="entry name" value="VWA"/>
    <property type="match status" value="29"/>
</dbReference>
<dbReference type="PROSITE" id="PS50234">
    <property type="entry name" value="VWFA"/>
    <property type="match status" value="29"/>
</dbReference>
<feature type="domain" description="VWFA" evidence="3">
    <location>
        <begin position="4463"/>
        <end position="4641"/>
    </location>
</feature>
<dbReference type="Proteomes" id="UP001159405">
    <property type="component" value="Unassembled WGS sequence"/>
</dbReference>
<proteinExistence type="predicted"/>
<protein>
    <recommendedName>
        <fullName evidence="3">VWFA domain-containing protein</fullName>
    </recommendedName>
</protein>
<feature type="domain" description="VWFA" evidence="3">
    <location>
        <begin position="998"/>
        <end position="1175"/>
    </location>
</feature>
<feature type="signal peptide" evidence="2">
    <location>
        <begin position="1"/>
        <end position="23"/>
    </location>
</feature>
<feature type="domain" description="VWFA" evidence="3">
    <location>
        <begin position="3105"/>
        <end position="3282"/>
    </location>
</feature>
<dbReference type="Pfam" id="PF00090">
    <property type="entry name" value="TSP_1"/>
    <property type="match status" value="7"/>
</dbReference>
<feature type="domain" description="VWFA" evidence="3">
    <location>
        <begin position="1959"/>
        <end position="2136"/>
    </location>
</feature>
<sequence length="6216" mass="669814">MKNDGKVLFMDVTLLVFLATVFGQFAVGQEQEKCAPVVDVAFLVDSSGSIRFRDYRKMKTFVSKMVEKFNISPAGSRVAVVQYSTRATTVIRFGVYTNSQAFETAVQGLRHERGYTRIDLALIRAYNDLFRARVNTRFLVPKIAFVLTDGEQTKRFSYTPLDEASQLLKDVGVLVITIGIGKSVKREELEQIASSKKEVIIAKSFDDLLPAVESLTQTACEDIEEIPTCDSPVDITFIVDSSGSISRTNYKREKAFINAIAQSFGISRTQSRAAVVLFSNSASVKIRFTDYASTGAFQRAVDLLPHERGKTRIDRALEVASRYVLPSARKDVHQIVMVITDGEQTQEDDTKDLKEVSKPLRKAGVQLLVLGVGKGVNPDELRLMVERDEDVLLARSFQDLVANINNLVKSTCSLTEPVPCDIPADLAFIFSSGGIGQNSFLRIKATVKTIAKGFQISTRGSRASVVTYGAFSAVVDVSLGIDSISSTDMFLRAVDSLRYGRDRGDLREALRLAEKQVFSKARGGIAHVAVVFFDEQEWKNSRWTTSLLSLRKAGVRVLLVGVGPSFNYTSLRSLVENDRGVIIIDSYFELLRNSVELANTTCVATVPPPCKYSADVAFFIQVSGNMGSSDFAKQKTFVKLMKKSFATNWRFAVVTYGERASVETNLTQNVNISEFEKAVDRIEKDGDSKTGVQLGMAMDLATTEIFSKTRPGITKLAVVLTDGTPMAGLDSSEVKRTLQDSRKADVRVVTLGTGKSVDPKEWRSALQRNQDLIQLQDSHDLMFKIRDNAAAICAAAELLEKPTCVHAVDITFLMDSSDNIDAENFEKQKSLVISIARSFGISPNTSRAAVVLYSDKASVRFRFGDSMSTKLFENTVRDLPHIRGESRMDKAFEVAANDIFPSGRVGIPKIAFVVANGQQASDANLLDVASKTLTKAGVNVVALGVGTEIDSQELRSVVKEKDHVLQADSYDQLLLEKRNISQKICKMAAPPPCSSPVDVAFILDSSGSIGRTNYLKQKEFVKQVARSFGVAPGQSQAAMVLYSSTASVQARFGQYATAEEFAKAVDALPYERGLTRIDMALDLASTDIFPAARPGVPKIAILITDGKQTQAKDAKDLKVASDPLRKAGVRVPAVGIGSGVDADELRSITETDEDVVVAADFTDLMLKLANLTSRACELAGKYHLSSPPPCSSPVDVAFILDSSGSIGRTNYLKQKEFVKQVARSFGVAPGQSQAAMVLYSSTASVQARFGQYATAEEFAKAVDALPYERGLTRIDMALDLASTDIFPAARPGVPKIAILITDGKQTQAKDAKDLKVASDPLRKAGVRVLAVGIGSGVDADELRSITETDEDVVVAADFTDLMLKLANLTSRACELAAPPPCSSPVDVAFILDSSGSIGRTNYLKQKEFVKQVARSFGVAPGQSQAAMVLYSSTASVQARFGQYATAEEFAKAVDALPYERGLTRIDMALDLASTDIFPAARPGVPKIAILITDGKQTQAKDAKDLKVASDPLRKAGVRVLAVGIGSGVDADELRSITETDEDVVVAADFTDLMLKLANLTSRACELAAPPPCSSPVDVAFILDSSGSIGRTNYLKQKEFVKQVARSFGVAPGQSQAAMVLYSSTASVQARFGQYATAEEFAKAVDALPYERGLTRIDMALDLASTDIFPAARPGVPKIAILITDGKQTQAKDAKDLKVASDPLRKAGVRVLAVGIGSGVDADELRSITETDEDVVVAADFTDLMLKLANLTSRACELAAPPPCSSPVDVAFILDSSGSIGRTNYLKQKEFVKQVARSFGVAPGQSQAAMVLYSSTASVQARFGQYATAEEFAKAVDALPYERGLTRIDMALDLASTDIFPAARPGVPKIAILITDGKQTQAKDAKDLKVASDPLRKAGVRVPAVGIGSGVDADELRSITETDEDVVVAADFTDLMLKLANLTSRACELAAPPPCSSPVDVAFILDSSGSIGRTNYLKQKEFVKQVARSFGVAPGQSQAAMVLYSSTASVQARFGQYATAEEFAKAVDALPYERGLTRIDMALDLASTDIFPAARPGVPKIAILITDGKQTQAKDAKDLKVASDPLRKAGVRVLAVGIGSGVDADELRSITETDEDVVVAADFTDLMLKLANLTSRACELAAPPPCSSPVDVAFILDSSGSIGRTNYLKQKEFVKQVARSFGVAPGQSQAAMVLYSSTASVQARFGQYATAEEFAKAVDALPYERGLTRIDMALDLASTDIFPAARPGVPKIAILITDGKQTQAKDAKDLKVASDPLRKAGVRVPAVGIGSGVDADELRSITETDEDVVVAADFTDLMLKLANLTSRACELAAPPPCSSPVDVAFILDSSGSIGRTNYLKQKEFVKQVARSFGVAPGQSQAAMVLYSSTASVQARFGQYATAEEFAKAVDALPYERGLTRIDMALDLASTDIFPAARPGVPKIAILITDGKQTQAKDAKDLKVASDPLRKAGVRVLAVGIGSGVDADELRSITETDEDVVVAADFTDLMLKLANLTSRACELAAPPPCSSPVDVAFILDSSGSIGRTNYLKQKEFVKQVARSFGVAPGQSQAAMVLYSSTASVQARFGQYATAEEFAKAVDALPYERGLTRIDMALDLASTDIFPAARPGVPKIAILITDGKQTQAKDAKDLKVASDPLRKAGVRVLAVGIGSGVDADELRSITETDEDVVVAADFTDLMLKLANLTSRACELAAPPPCSSPVDVAFILDSSGSIGRTNYLKQKEFVKQVARSFGVAPGQSQAAMVLYSSTASVQARFGQYATAEEFAKAVDALPYERGLTRIDMALDLASTDIFPAARPGVPKIAILITDGKQTQAKDAKDLKVASDPLRKAGVRVLAVGIGSGVDADELRSITETDEDVVVAADFTDLMLKLANLTSRACQLAAPPPCSSPVDVAFILDSSGSIGRTNYLKQKEFVKQVARSFGVAPGQSQAAMVLYSSTASVQARFGQYATAEEFAKAVDALPYERGLTRIDMALDLASTDIFPAARPGVPKIAILITDGKQTQAKDAKDLKVASDPLRKAGVRVPAVGIGSGVDADELRSITETDEDVVVAADFTDLMLKLANLTSRACELAAPPPCSSPVDVAFILDSSGSIGRTNYLKQKEFVKQVARSFGVAPGQSQAAMVLYSSTASVQARFGQYATAEEFAKAVDALPYERGLTRIDMALDLASTDIFPAARPGVPKIAILITDGKQTQAKDAKDLKVASDPLRKAGVRVLAVGIGSGVDADELRSITETDEDVVVAADFTDLMLKLANLTSRACELAAPPPCSSPVDVAFILDSSGSIGRTNYLKQKEFVKQVARSFGVAPGQSQAAMVLYSSTASVQARFGQYATAEEFAKAVDALPYERGLTRIDMALDLASTDIFPAARPGVPKIAILITDGKQTQAKDAKDLKVASDPLRKAGVRVLAVGIGSGVDADELRSITETDEDVVVAADFTDLMLKLANLTSRACELAGEQKPSCLIPMDLAFLLDSSRSVGRIGYQKQIEFVGLVARMIDVSYFGSHIGIVSYSSQARLDIPFSESNNSHDLLFIMKDLKFLGGSARIGHALDLAFNDLFTVSSGSRLGVPKVVVVVSYGHEPNTTDFESLSTSVEPYKAEGISVIAVGIGPNAGLQRLRVLVENDKLVLAAYSFKELSDLAVPITSLACRVAEPKKVIHPMDVLFLIDTSEGVSDLDFQREKNFIKTVVRSFKISSDHSRVGLMSYSNETEITVNFSDEQSHDSLLERVESLPFLGGQRQFNNALEKAAAQFFSPSGSSRSVVQKAAVIITNCDQVSTKGTDHLEESSLLQENDVKVLIIAVGCDGADQENNLQKLVQDADQIFTPDSFENLAAAARRYLDVAGFYFYVFSPDECTKSADVAFILDSSDSVGMEDYQLQKDFVKAIAESFGIRPTGSRVGIIIANKDAAVNIKLSDHLHVEDLKESVDKLPYIGGTARIDKALNLATSKLFVSQGGARPGLSKILIIVTTGKQNATLNGELMGVVAQKLLRMGVTVYVIVVGKEVDDKVLGSLVTEEENLFLEDSFKSLMLKTRQLAKMACDNAGFSRCINPVDVAFLVDSSGSLEEEGFNKQKEFIKAVAATLDISPFHSQIGVITYSDRASVEIKLSDHQHQEDLINAVESLKYIGRTTRIDKAIAIATKELMTPGAGRREDIPGVLVILTDGRQTPDSDTTPLDESSSSLEKLGVKTIVVGIGKLADEKGLQKLAGRNKDVFHAPSLELLPNVAQSVATSICEEAAPQSCDVSLDVAILVESSANVPPNNFQNMKDFIKDTVKYLLVFEGEQQVSIILYGSQAATRVAFGQYHSEFDFIKIIDSLPLQKGLARLDKALQFVSSQVFTAKGGARPGVQKVCIVLTNEQRPSKRYSDDVKTAVEPLHQAGVRVIAIGVTSLADWRQLRVLTRDPKDVIRSRSCDSLVAKVSHLFRRTCYKAAYRQCDGIGDVIFAVHSPDGLSPLNYRKEKEFVKRVAITLNIAPGKSRVGLILYSNFATVSAELGDKSTLELFNNLVDGLPQKSGKTRIDRALKLAFSLFHTTGAIRRAVPKILILLASEKQTLVPEVSNLKDAAHPLHKANIRILAVGMGQGFEETDLRTVTRSAKDVFLAPSFEDLFSLSSSISKITCEAAKPPICSEPIDVAFLVDSSGSIGAADFEMQKAFIKAAAGTLPIEKGIAHAGSVVYSDIATVQQSFDQCNGTKSVMQAIDRLPYYGRTTRIDRALSLANTAMFSAAGGCRSHAAKALLLLTDGTQTPALDSIALEQVVKPLKGKKVARLALGIGKKVSASELRRVVDKDDDVMTVDSFDDLLSSLHLVSKKICSSAKIKKCSTPVDIAFLLDSSGSIGERSYQKMKDFVKKVADAFVIGPSTTCAGVIIFGSSATTAVRFADATNNTVFNAAVDALPYMRGETRIDKALQLASAELLNHPSGARVGVAKVVIVLTDGGQSKAPYAMDIQKAVAPLLSAGIRIFAVGIGKDVDDRQLRLMVDDKDDAIMVPSFDGLSVHARQLSIATCESSEIDPCDNTMDVAFLLDSSGSLTPTQFQQSKDFIDLLAASFLNSKVGSRVGLIQFSIVPKIKVWFSDQLTHERFQSVLRKVRYQGGYTRLDRALMLADEKLFTGKEGVRKHIPKIMIVLSDGVNTDAPDAVVFDAAVAPLHRAGVRVFVVATGNEEGRDNLYLLTQRKKDLYRTETYDDLALQLRKISRDTCESGALPRCEQVMDVSFIIDSSESVGLKNYHKLLDLVRNIAKSLEISPTGSHASVVIFSDTARVQIKLDDHEEILEFNKALRDVPYLGRKTRIDKALRVATVGVFNSRSGMRAGVRRVAVILTEGPQTRTFDSIPLRYAVEPLRRKRVKVFAVGVGNDVRYDELRSLTDSDQNVLMVKTFQGLFSVAEELSNKMCREQCSQISDVVFVVDSSGSIGRRNFKRELQFVKQVASTFKMGPKQSQIAVISYSDDAKVDIRFGEYSNVNDFNAAVDLVKHQRQRTRIDKALHLANTQVFTQDGGARSGIAKVMVILTDGKQTVTSDSKTLDVAVRPLQEKNVTVFAVGVGKAIDITELLLLVGGNGNNLFRAENFDELTKHSLQLAAQTFHGNWSEWADWGACSQSCGTGVQGRRRTCTNPTPRYGGRDCVGVATEIQNCNLRGCPVNGSWSEWSDWGSCGVTCGGGNRKRSRTCTNPSPANGGLECPGASEETEKCNSNPCPVDGEWGAWVEWSVCSTSCGLGTQRRFRSCNKPRPAFGGRECTGPKDETRNCSQGPCPDNEFFLLTVDGHWGAWEEWGFCTESCGGGVQKRVRTCNNPPPANGGKDCRGTQKQTRRCNIQACPIDGQWSKWIDWSACSRTCGIGQKRRSRSCTNPPPAHGGKKCAGKADETKECSNRICPVDGQWSDWRDWEPCSTTCGAGNQQRTRSCTKPRPAFGGKECVGPNRESRSCQGIPCPVDGEWSEWRDWEPCSRTCGTGTQQRLRSCTRPRPAFGGRDCVGNSRETKTCETRACPVQTTRHPKVCVDSIPFVFYLQWMVTGATGINGQHAVRPVGRGHRSGFAHVMIPNHCMGESSVKVRHKKPVFVIQENAQLMVSGLPGNLGLNARDLVTVEFKHVLARALTRAPPMEEKIASLMETGPNGKAGENVRCRVAVDIIPVQGLAPTLLQGMAGRIALEKTIRLVLVTHNLAQLMDNGATGSSGRPAQKHAAKENK</sequence>
<comment type="caution">
    <text evidence="4">The sequence shown here is derived from an EMBL/GenBank/DDBJ whole genome shotgun (WGS) entry which is preliminary data.</text>
</comment>
<feature type="domain" description="VWFA" evidence="3">
    <location>
        <begin position="1195"/>
        <end position="1372"/>
    </location>
</feature>
<dbReference type="PROSITE" id="PS50092">
    <property type="entry name" value="TSP1"/>
    <property type="match status" value="7"/>
</dbReference>
<evidence type="ECO:0000313" key="4">
    <source>
        <dbReference type="EMBL" id="CAH3148641.1"/>
    </source>
</evidence>
<feature type="domain" description="VWFA" evidence="3">
    <location>
        <begin position="3296"/>
        <end position="3473"/>
    </location>
</feature>
<feature type="domain" description="VWFA" evidence="3">
    <location>
        <begin position="1577"/>
        <end position="1754"/>
    </location>
</feature>
<feature type="domain" description="VWFA" evidence="3">
    <location>
        <begin position="5428"/>
        <end position="5609"/>
    </location>
</feature>
<dbReference type="Gene3D" id="3.40.50.410">
    <property type="entry name" value="von Willebrand factor, type A domain"/>
    <property type="match status" value="29"/>
</dbReference>
<dbReference type="PANTHER" id="PTHR24020">
    <property type="entry name" value="COLLAGEN ALPHA"/>
    <property type="match status" value="1"/>
</dbReference>
<feature type="domain" description="VWFA" evidence="3">
    <location>
        <begin position="2723"/>
        <end position="2900"/>
    </location>
</feature>
<feature type="domain" description="VWFA" evidence="3">
    <location>
        <begin position="1386"/>
        <end position="1563"/>
    </location>
</feature>
<dbReference type="SUPFAM" id="SSF82895">
    <property type="entry name" value="TSP-1 type 1 repeat"/>
    <property type="match status" value="7"/>
</dbReference>
<feature type="domain" description="VWFA" evidence="3">
    <location>
        <begin position="809"/>
        <end position="984"/>
    </location>
</feature>
<feature type="domain" description="VWFA" evidence="3">
    <location>
        <begin position="425"/>
        <end position="601"/>
    </location>
</feature>
<feature type="domain" description="VWFA" evidence="3">
    <location>
        <begin position="2914"/>
        <end position="3091"/>
    </location>
</feature>
<feature type="domain" description="VWFA" evidence="3">
    <location>
        <begin position="4269"/>
        <end position="4465"/>
    </location>
</feature>
<gene>
    <name evidence="4" type="ORF">PLOB_00046745</name>
</gene>
<feature type="domain" description="VWFA" evidence="3">
    <location>
        <begin position="1768"/>
        <end position="1945"/>
    </location>
</feature>
<dbReference type="PANTHER" id="PTHR24020:SF20">
    <property type="entry name" value="PH DOMAIN-CONTAINING PROTEIN"/>
    <property type="match status" value="1"/>
</dbReference>
<dbReference type="InterPro" id="IPR000884">
    <property type="entry name" value="TSP1_rpt"/>
</dbReference>